<keyword evidence="2" id="KW-1185">Reference proteome</keyword>
<organism evidence="1 2">
    <name type="scientific">Massilia orientalis</name>
    <dbReference type="NCBI Taxonomy" id="3050128"/>
    <lineage>
        <taxon>Bacteria</taxon>
        <taxon>Pseudomonadati</taxon>
        <taxon>Pseudomonadota</taxon>
        <taxon>Betaproteobacteria</taxon>
        <taxon>Burkholderiales</taxon>
        <taxon>Oxalobacteraceae</taxon>
        <taxon>Telluria group</taxon>
        <taxon>Massilia</taxon>
    </lineage>
</organism>
<evidence type="ECO:0000313" key="1">
    <source>
        <dbReference type="EMBL" id="MFJ1472475.1"/>
    </source>
</evidence>
<reference evidence="1" key="1">
    <citation type="submission" date="2024-11" db="EMBL/GenBank/DDBJ databases">
        <title>Description of Massilia orientalis sp. nov., isolated from rhizosphere soil of Ageratina adenophora.</title>
        <authorList>
            <person name="Wang Y."/>
        </authorList>
    </citation>
    <scope>NUCLEOTIDE SEQUENCE</scope>
    <source>
        <strain evidence="1">YIM B02787</strain>
    </source>
</reference>
<proteinExistence type="predicted"/>
<dbReference type="Proteomes" id="UP001168096">
    <property type="component" value="Unassembled WGS sequence"/>
</dbReference>
<accession>A0ACC7MLV0</accession>
<dbReference type="EMBL" id="JASNRB020000049">
    <property type="protein sequence ID" value="MFJ1472475.1"/>
    <property type="molecule type" value="Genomic_DNA"/>
</dbReference>
<sequence length="255" mass="29188">MHIIDALQSNFYEIDVSGSSGTMSDVFEDWKPHDRFGLLVYEPLAGTGAAHLIQLACMCFYDSKPARRTDRKIYPEIFAIHVGEWRGGHGEFDFWPARREVRVDNDPCEILGAINDRGITRLAMPERPQRDIVHRRKEEDCALDRLVTVVTYGPTGRVSNPDFTIRSNNGRSEQDVRRVIRPKEISKFGRVQQGKPRVPVKEWDTDYGPRQAELNANVTPALREQAERHREALKVDGLVTESYRFVSPEIALRSL</sequence>
<protein>
    <submittedName>
        <fullName evidence="1">Uncharacterized protein</fullName>
    </submittedName>
</protein>
<comment type="caution">
    <text evidence="1">The sequence shown here is derived from an EMBL/GenBank/DDBJ whole genome shotgun (WGS) entry which is preliminary data.</text>
</comment>
<evidence type="ECO:0000313" key="2">
    <source>
        <dbReference type="Proteomes" id="UP001168096"/>
    </source>
</evidence>
<gene>
    <name evidence="1" type="ORF">QPK29_032595</name>
</gene>
<name>A0ACC7MLV0_9BURK</name>